<keyword evidence="5" id="KW-1185">Reference proteome</keyword>
<dbReference type="EMBL" id="FNZR01000003">
    <property type="protein sequence ID" value="SEK97618.1"/>
    <property type="molecule type" value="Genomic_DNA"/>
</dbReference>
<keyword evidence="4" id="KW-0418">Kinase</keyword>
<dbReference type="PANTHER" id="PTHR34220">
    <property type="entry name" value="SENSOR HISTIDINE KINASE YPDA"/>
    <property type="match status" value="1"/>
</dbReference>
<dbReference type="Proteomes" id="UP000198916">
    <property type="component" value="Unassembled WGS sequence"/>
</dbReference>
<keyword evidence="2" id="KW-0472">Membrane</keyword>
<name>A0A1H7LFL0_9SPHI</name>
<sequence>MSATPYTASKQRLINISCFIIWVAYALIQTALLWWFDVDFNLALNDSLVSATIITLCCYVIANALNHYSPRRKGYFYIVVWGLVLAIISISADRWILQYVLNDKTYLDRLDVSLPLRFFIHALLIAWMAVINILWNIQQEYKENEQRKADAERLAREAELYNLRQQLQPHFLFNSLNSIIALIGRKPDEARNMTFQLSDFLRGTLRKDDQQLIALKDELEHLQLYLEIEKVRFGHRLETQVDYDTECLAMTLPAMIMQPLVENAIKYGLYDTTEKVTISIACTCSDRLLEIQIENPYDSQSNKIKRGTGFGLRGVQRRLFLLFGRTDLLETKATTHIFTSIIKIPQL</sequence>
<organism evidence="4 5">
    <name type="scientific">Parapedobacter koreensis</name>
    <dbReference type="NCBI Taxonomy" id="332977"/>
    <lineage>
        <taxon>Bacteria</taxon>
        <taxon>Pseudomonadati</taxon>
        <taxon>Bacteroidota</taxon>
        <taxon>Sphingobacteriia</taxon>
        <taxon>Sphingobacteriales</taxon>
        <taxon>Sphingobacteriaceae</taxon>
        <taxon>Parapedobacter</taxon>
    </lineage>
</organism>
<dbReference type="Gene3D" id="3.30.565.10">
    <property type="entry name" value="Histidine kinase-like ATPase, C-terminal domain"/>
    <property type="match status" value="1"/>
</dbReference>
<feature type="domain" description="Signal transduction histidine kinase internal region" evidence="3">
    <location>
        <begin position="158"/>
        <end position="237"/>
    </location>
</feature>
<dbReference type="AlphaFoldDB" id="A0A1H7LFL0"/>
<keyword evidence="2" id="KW-1133">Transmembrane helix</keyword>
<dbReference type="InterPro" id="IPR010559">
    <property type="entry name" value="Sig_transdc_His_kin_internal"/>
</dbReference>
<dbReference type="PANTHER" id="PTHR34220:SF7">
    <property type="entry name" value="SENSOR HISTIDINE KINASE YPDA"/>
    <property type="match status" value="1"/>
</dbReference>
<keyword evidence="4" id="KW-0808">Transferase</keyword>
<feature type="transmembrane region" description="Helical" evidence="2">
    <location>
        <begin position="116"/>
        <end position="137"/>
    </location>
</feature>
<dbReference type="STRING" id="332977.SAMN05421740_103149"/>
<evidence type="ECO:0000259" key="3">
    <source>
        <dbReference type="Pfam" id="PF06580"/>
    </source>
</evidence>
<keyword evidence="1" id="KW-0175">Coiled coil</keyword>
<dbReference type="InterPro" id="IPR036890">
    <property type="entry name" value="HATPase_C_sf"/>
</dbReference>
<keyword evidence="2" id="KW-0812">Transmembrane</keyword>
<protein>
    <submittedName>
        <fullName evidence="4">Histidine kinase</fullName>
    </submittedName>
</protein>
<feature type="transmembrane region" description="Helical" evidence="2">
    <location>
        <begin position="74"/>
        <end position="96"/>
    </location>
</feature>
<evidence type="ECO:0000313" key="5">
    <source>
        <dbReference type="Proteomes" id="UP000198916"/>
    </source>
</evidence>
<evidence type="ECO:0000256" key="1">
    <source>
        <dbReference type="SAM" id="Coils"/>
    </source>
</evidence>
<dbReference type="SUPFAM" id="SSF55874">
    <property type="entry name" value="ATPase domain of HSP90 chaperone/DNA topoisomerase II/histidine kinase"/>
    <property type="match status" value="1"/>
</dbReference>
<proteinExistence type="predicted"/>
<accession>A0A1H7LFL0</accession>
<reference evidence="5" key="1">
    <citation type="submission" date="2016-10" db="EMBL/GenBank/DDBJ databases">
        <authorList>
            <person name="Varghese N."/>
            <person name="Submissions S."/>
        </authorList>
    </citation>
    <scope>NUCLEOTIDE SEQUENCE [LARGE SCALE GENOMIC DNA]</scope>
    <source>
        <strain evidence="5">Jip14</strain>
    </source>
</reference>
<feature type="transmembrane region" description="Helical" evidence="2">
    <location>
        <begin position="12"/>
        <end position="36"/>
    </location>
</feature>
<feature type="transmembrane region" description="Helical" evidence="2">
    <location>
        <begin position="42"/>
        <end position="62"/>
    </location>
</feature>
<gene>
    <name evidence="4" type="ORF">SAMN05421740_103149</name>
</gene>
<dbReference type="GO" id="GO:0000155">
    <property type="term" value="F:phosphorelay sensor kinase activity"/>
    <property type="evidence" value="ECO:0007669"/>
    <property type="project" value="InterPro"/>
</dbReference>
<dbReference type="Pfam" id="PF06580">
    <property type="entry name" value="His_kinase"/>
    <property type="match status" value="1"/>
</dbReference>
<evidence type="ECO:0000256" key="2">
    <source>
        <dbReference type="SAM" id="Phobius"/>
    </source>
</evidence>
<feature type="coiled-coil region" evidence="1">
    <location>
        <begin position="134"/>
        <end position="161"/>
    </location>
</feature>
<evidence type="ECO:0000313" key="4">
    <source>
        <dbReference type="EMBL" id="SEK97618.1"/>
    </source>
</evidence>
<dbReference type="InterPro" id="IPR050640">
    <property type="entry name" value="Bact_2-comp_sensor_kinase"/>
</dbReference>
<dbReference type="GO" id="GO:0016020">
    <property type="term" value="C:membrane"/>
    <property type="evidence" value="ECO:0007669"/>
    <property type="project" value="InterPro"/>
</dbReference>